<gene>
    <name evidence="9" type="ORF">SCALIN_C31_0071</name>
</gene>
<dbReference type="SUPFAM" id="SSF48695">
    <property type="entry name" value="Multiheme cytochromes"/>
    <property type="match status" value="1"/>
</dbReference>
<dbReference type="Pfam" id="PF00034">
    <property type="entry name" value="Cytochrom_C"/>
    <property type="match status" value="4"/>
</dbReference>
<dbReference type="GO" id="GO:0046872">
    <property type="term" value="F:metal ion binding"/>
    <property type="evidence" value="ECO:0007669"/>
    <property type="project" value="UniProtKB-KW"/>
</dbReference>
<dbReference type="InterPro" id="IPR036909">
    <property type="entry name" value="Cyt_c-like_dom_sf"/>
</dbReference>
<dbReference type="SUPFAM" id="SSF46626">
    <property type="entry name" value="Cytochrome c"/>
    <property type="match status" value="5"/>
</dbReference>
<dbReference type="OrthoDB" id="9804649at2"/>
<sequence length="828" mass="94822">MKKEEEKSYSFLFILASLILLGSFIWVILDEVYEGRPWKQLQMNYFSLLMDRINDEIKEETEKFNSPEVQTKFQAVKDKLEKANENFKQSGDQEEYFKLKAEIQNISQKQLTPLQHQLTDLRNRVLEEEYLYTKYQSEGLREKRDKLKGDTSELVSKIHKVKNILAGKQKSLMSLTTEIEKYEKELTSYTSPLNKLQDKLKTSEKKRPSIQVSQLNIEELGRVDRCISCHVNIEGPENVVNEQPFKIHPGNYIFLKNHPARRFGCTICHEGQGRATTSMEEGHGNVKYWPNPMHKGRLVQSSCIMCHKNVKGLPGASLIEAGLRLFSEERGCTGCHDVEGITTIKIGPPLTFVGEKASYKWIMTWLKDPQGYYEKARMPNFKLSDKEVENIADFLVSLSRNKKDLKVTANPDVEEEVYQRGRSLYNRSRCVICHPTEGKGGAVKYVYAADHAKIANKLSSDWLSKWITNPKAYYQGTKMPHFRFSDNEVEDLVAFMSAEFIDWDAFEVEEESKGDKVVSIEEIDPASVETGRTLVKKYGCFGCHEIKGFEKENKIGADLTLFGSKTVEFLDFGIVQDMERSWTNWTVAKLKDPRQFREGIKMPEYSLTDQDLEALVCLLASFKENSIPIEYSAKSTSEEYKPQGKFGTLVRNLNCLVCHRIKGNGGDFAPELTYEGSRVTREWLVDFLKSPDIVRPLLKQMPKFNLTDQEVEVIADYIKIALVDDKIAAKSDMSMPSLVQEVEKGKEIYYEKGCQACHQIGLEGGAVGPNLSVVGDRLTPDYLYMHLKDPQRWGSSKVAPDYGLEDKEVFLLTRFLLNLRTKKVGFLR</sequence>
<proteinExistence type="predicted"/>
<comment type="caution">
    <text evidence="9">The sequence shown here is derived from an EMBL/GenBank/DDBJ whole genome shotgun (WGS) entry which is preliminary data.</text>
</comment>
<feature type="domain" description="Cytochrome c" evidence="8">
    <location>
        <begin position="416"/>
        <end position="500"/>
    </location>
</feature>
<name>A0A286U2S8_9BACT</name>
<feature type="domain" description="Cytochrome c" evidence="8">
    <location>
        <begin position="526"/>
        <end position="623"/>
    </location>
</feature>
<evidence type="ECO:0000256" key="1">
    <source>
        <dbReference type="ARBA" id="ARBA00022448"/>
    </source>
</evidence>
<dbReference type="GO" id="GO:0020037">
    <property type="term" value="F:heme binding"/>
    <property type="evidence" value="ECO:0007669"/>
    <property type="project" value="InterPro"/>
</dbReference>
<feature type="domain" description="Cytochrome c" evidence="8">
    <location>
        <begin position="642"/>
        <end position="722"/>
    </location>
</feature>
<evidence type="ECO:0000256" key="3">
    <source>
        <dbReference type="ARBA" id="ARBA00022723"/>
    </source>
</evidence>
<dbReference type="RefSeq" id="WP_096895826.1">
    <property type="nucleotide sequence ID" value="NZ_BAOS01000031.1"/>
</dbReference>
<evidence type="ECO:0000256" key="4">
    <source>
        <dbReference type="ARBA" id="ARBA00022982"/>
    </source>
</evidence>
<keyword evidence="7" id="KW-0812">Transmembrane</keyword>
<dbReference type="PANTHER" id="PTHR37823">
    <property type="entry name" value="CYTOCHROME C-553-LIKE"/>
    <property type="match status" value="1"/>
</dbReference>
<evidence type="ECO:0000313" key="9">
    <source>
        <dbReference type="EMBL" id="GAX62436.1"/>
    </source>
</evidence>
<keyword evidence="5 6" id="KW-0408">Iron</keyword>
<evidence type="ECO:0000256" key="7">
    <source>
        <dbReference type="SAM" id="Phobius"/>
    </source>
</evidence>
<protein>
    <submittedName>
        <fullName evidence="9">Cytochrome c oxidase subunit 2</fullName>
    </submittedName>
</protein>
<accession>A0A286U2S8</accession>
<keyword evidence="7" id="KW-1133">Transmembrane helix</keyword>
<dbReference type="PANTHER" id="PTHR37823:SF1">
    <property type="entry name" value="CYTOCHROME C-553-LIKE"/>
    <property type="match status" value="1"/>
</dbReference>
<dbReference type="InterPro" id="IPR009056">
    <property type="entry name" value="Cyt_c-like_dom"/>
</dbReference>
<keyword evidence="3 6" id="KW-0479">Metal-binding</keyword>
<feature type="transmembrane region" description="Helical" evidence="7">
    <location>
        <begin position="9"/>
        <end position="29"/>
    </location>
</feature>
<dbReference type="EMBL" id="BAOS01000031">
    <property type="protein sequence ID" value="GAX62436.1"/>
    <property type="molecule type" value="Genomic_DNA"/>
</dbReference>
<dbReference type="InterPro" id="IPR051811">
    <property type="entry name" value="Cytochrome_c550/c551-like"/>
</dbReference>
<evidence type="ECO:0000256" key="5">
    <source>
        <dbReference type="ARBA" id="ARBA00023004"/>
    </source>
</evidence>
<keyword evidence="10" id="KW-1185">Reference proteome</keyword>
<dbReference type="InterPro" id="IPR036280">
    <property type="entry name" value="Multihaem_cyt_sf"/>
</dbReference>
<evidence type="ECO:0000259" key="8">
    <source>
        <dbReference type="PROSITE" id="PS51007"/>
    </source>
</evidence>
<reference evidence="10" key="1">
    <citation type="journal article" date="2017" name="Environ. Microbiol. Rep.">
        <title>Genetic Diversity of Marine Anaerobic Ammonium-Oxidizing Bacteria as Revealed by Genomic and Proteomic Analyses of 'Candidatus Scalindua japonica'.</title>
        <authorList>
            <person name="Oshiki M."/>
            <person name="Mizuto K."/>
            <person name="Kimura Z."/>
            <person name="Kindaichi T."/>
            <person name="Satoh H."/>
            <person name="Okabe S."/>
        </authorList>
    </citation>
    <scope>NUCLEOTIDE SEQUENCE [LARGE SCALE GENOMIC DNA]</scope>
    <source>
        <strain evidence="10">husup-a2</strain>
    </source>
</reference>
<feature type="domain" description="Cytochrome c" evidence="8">
    <location>
        <begin position="317"/>
        <end position="399"/>
    </location>
</feature>
<dbReference type="PROSITE" id="PS51007">
    <property type="entry name" value="CYTC"/>
    <property type="match status" value="5"/>
</dbReference>
<dbReference type="Proteomes" id="UP000218542">
    <property type="component" value="Unassembled WGS sequence"/>
</dbReference>
<organism evidence="9 10">
    <name type="scientific">Candidatus Scalindua japonica</name>
    <dbReference type="NCBI Taxonomy" id="1284222"/>
    <lineage>
        <taxon>Bacteria</taxon>
        <taxon>Pseudomonadati</taxon>
        <taxon>Planctomycetota</taxon>
        <taxon>Candidatus Brocadiia</taxon>
        <taxon>Candidatus Brocadiales</taxon>
        <taxon>Candidatus Scalinduaceae</taxon>
        <taxon>Candidatus Scalindua</taxon>
    </lineage>
</organism>
<keyword evidence="4" id="KW-0249">Electron transport</keyword>
<dbReference type="Gene3D" id="1.10.760.10">
    <property type="entry name" value="Cytochrome c-like domain"/>
    <property type="match status" value="5"/>
</dbReference>
<evidence type="ECO:0000256" key="6">
    <source>
        <dbReference type="PROSITE-ProRule" id="PRU00433"/>
    </source>
</evidence>
<dbReference type="GO" id="GO:0009055">
    <property type="term" value="F:electron transfer activity"/>
    <property type="evidence" value="ECO:0007669"/>
    <property type="project" value="InterPro"/>
</dbReference>
<keyword evidence="1" id="KW-0813">Transport</keyword>
<dbReference type="AlphaFoldDB" id="A0A286U2S8"/>
<keyword evidence="7" id="KW-0472">Membrane</keyword>
<evidence type="ECO:0000256" key="2">
    <source>
        <dbReference type="ARBA" id="ARBA00022617"/>
    </source>
</evidence>
<feature type="domain" description="Cytochrome c" evidence="8">
    <location>
        <begin position="740"/>
        <end position="820"/>
    </location>
</feature>
<keyword evidence="2 6" id="KW-0349">Heme</keyword>
<evidence type="ECO:0000313" key="10">
    <source>
        <dbReference type="Proteomes" id="UP000218542"/>
    </source>
</evidence>